<proteinExistence type="predicted"/>
<accession>A0A7W7DEL2</accession>
<gene>
    <name evidence="2" type="ORF">BJ982_005467</name>
</gene>
<keyword evidence="1" id="KW-1133">Transmembrane helix</keyword>
<organism evidence="2 3">
    <name type="scientific">Sphaerisporangium siamense</name>
    <dbReference type="NCBI Taxonomy" id="795645"/>
    <lineage>
        <taxon>Bacteria</taxon>
        <taxon>Bacillati</taxon>
        <taxon>Actinomycetota</taxon>
        <taxon>Actinomycetes</taxon>
        <taxon>Streptosporangiales</taxon>
        <taxon>Streptosporangiaceae</taxon>
        <taxon>Sphaerisporangium</taxon>
    </lineage>
</organism>
<feature type="transmembrane region" description="Helical" evidence="1">
    <location>
        <begin position="184"/>
        <end position="200"/>
    </location>
</feature>
<protein>
    <recommendedName>
        <fullName evidence="4">ABC transporter</fullName>
    </recommendedName>
</protein>
<keyword evidence="3" id="KW-1185">Reference proteome</keyword>
<dbReference type="EMBL" id="JACHND010000001">
    <property type="protein sequence ID" value="MBB4703923.1"/>
    <property type="molecule type" value="Genomic_DNA"/>
</dbReference>
<reference evidence="2 3" key="1">
    <citation type="submission" date="2020-08" db="EMBL/GenBank/DDBJ databases">
        <title>Sequencing the genomes of 1000 actinobacteria strains.</title>
        <authorList>
            <person name="Klenk H.-P."/>
        </authorList>
    </citation>
    <scope>NUCLEOTIDE SEQUENCE [LARGE SCALE GENOMIC DNA]</scope>
    <source>
        <strain evidence="2 3">DSM 45784</strain>
    </source>
</reference>
<feature type="transmembrane region" description="Helical" evidence="1">
    <location>
        <begin position="118"/>
        <end position="138"/>
    </location>
</feature>
<keyword evidence="1" id="KW-0472">Membrane</keyword>
<feature type="transmembrane region" description="Helical" evidence="1">
    <location>
        <begin position="39"/>
        <end position="63"/>
    </location>
</feature>
<evidence type="ECO:0000313" key="3">
    <source>
        <dbReference type="Proteomes" id="UP000542210"/>
    </source>
</evidence>
<feature type="transmembrane region" description="Helical" evidence="1">
    <location>
        <begin position="83"/>
        <end position="106"/>
    </location>
</feature>
<sequence>MRVIHLVGPLARAFGWAPPAVTGATTVLMVAAVDAGSPLSAGMALTLLRMGGVLLAAAAGFGLVDEMDAGTAAAPVPRWARQWLRCAFADLAAALGWTAALLVAVARLPAGQELRVPGMAVEAAVCVAVGLLAVAVAGRFHQGRAAALAGTGALVAFVSVTLALRGTYWPWLYPQEAAWDAVHYGWLAALPLVLAGLAWANRDLR</sequence>
<dbReference type="AlphaFoldDB" id="A0A7W7DEL2"/>
<dbReference type="RefSeq" id="WP_184884653.1">
    <property type="nucleotide sequence ID" value="NZ_BOOV01000001.1"/>
</dbReference>
<evidence type="ECO:0000256" key="1">
    <source>
        <dbReference type="SAM" id="Phobius"/>
    </source>
</evidence>
<feature type="transmembrane region" description="Helical" evidence="1">
    <location>
        <begin position="145"/>
        <end position="164"/>
    </location>
</feature>
<keyword evidence="1" id="KW-0812">Transmembrane</keyword>
<evidence type="ECO:0008006" key="4">
    <source>
        <dbReference type="Google" id="ProtNLM"/>
    </source>
</evidence>
<comment type="caution">
    <text evidence="2">The sequence shown here is derived from an EMBL/GenBank/DDBJ whole genome shotgun (WGS) entry which is preliminary data.</text>
</comment>
<dbReference type="Proteomes" id="UP000542210">
    <property type="component" value="Unassembled WGS sequence"/>
</dbReference>
<evidence type="ECO:0000313" key="2">
    <source>
        <dbReference type="EMBL" id="MBB4703923.1"/>
    </source>
</evidence>
<name>A0A7W7DEL2_9ACTN</name>